<evidence type="ECO:0000313" key="1">
    <source>
        <dbReference type="EMBL" id="MBX28205.1"/>
    </source>
</evidence>
<reference evidence="1" key="1">
    <citation type="submission" date="2018-02" db="EMBL/GenBank/DDBJ databases">
        <title>Rhizophora mucronata_Transcriptome.</title>
        <authorList>
            <person name="Meera S.P."/>
            <person name="Sreeshan A."/>
            <person name="Augustine A."/>
        </authorList>
    </citation>
    <scope>NUCLEOTIDE SEQUENCE</scope>
    <source>
        <tissue evidence="1">Leaf</tissue>
    </source>
</reference>
<dbReference type="AlphaFoldDB" id="A0A2P2MD96"/>
<dbReference type="EMBL" id="GGEC01047721">
    <property type="protein sequence ID" value="MBX28205.1"/>
    <property type="molecule type" value="Transcribed_RNA"/>
</dbReference>
<name>A0A2P2MD96_RHIMU</name>
<sequence>MDRGVSACRTRYTRRSRRAYRCLRSRCSAELRIRSSGCSKKLAVALEILAI</sequence>
<accession>A0A2P2MD96</accession>
<proteinExistence type="predicted"/>
<protein>
    <submittedName>
        <fullName evidence="1">Pearli</fullName>
    </submittedName>
</protein>
<organism evidence="1">
    <name type="scientific">Rhizophora mucronata</name>
    <name type="common">Asiatic mangrove</name>
    <dbReference type="NCBI Taxonomy" id="61149"/>
    <lineage>
        <taxon>Eukaryota</taxon>
        <taxon>Viridiplantae</taxon>
        <taxon>Streptophyta</taxon>
        <taxon>Embryophyta</taxon>
        <taxon>Tracheophyta</taxon>
        <taxon>Spermatophyta</taxon>
        <taxon>Magnoliopsida</taxon>
        <taxon>eudicotyledons</taxon>
        <taxon>Gunneridae</taxon>
        <taxon>Pentapetalae</taxon>
        <taxon>rosids</taxon>
        <taxon>fabids</taxon>
        <taxon>Malpighiales</taxon>
        <taxon>Rhizophoraceae</taxon>
        <taxon>Rhizophora</taxon>
    </lineage>
</organism>